<dbReference type="InterPro" id="IPR016186">
    <property type="entry name" value="C-type_lectin-like/link_sf"/>
</dbReference>
<dbReference type="SUPFAM" id="SSF56436">
    <property type="entry name" value="C-type lectin-like"/>
    <property type="match status" value="1"/>
</dbReference>
<dbReference type="PANTHER" id="PTHR14789:SF9">
    <property type="entry name" value="THROMBOMODULIN"/>
    <property type="match status" value="1"/>
</dbReference>
<evidence type="ECO:0000256" key="1">
    <source>
        <dbReference type="ARBA" id="ARBA00004479"/>
    </source>
</evidence>
<proteinExistence type="predicted"/>
<dbReference type="InterPro" id="IPR049883">
    <property type="entry name" value="NOTCH1_EGF-like"/>
</dbReference>
<dbReference type="Pfam" id="PF09064">
    <property type="entry name" value="EGF_Tme5"/>
    <property type="match status" value="1"/>
</dbReference>
<dbReference type="CDD" id="cd00054">
    <property type="entry name" value="EGF_CA"/>
    <property type="match status" value="2"/>
</dbReference>
<dbReference type="GO" id="GO:0005509">
    <property type="term" value="F:calcium ion binding"/>
    <property type="evidence" value="ECO:0007669"/>
    <property type="project" value="InterPro"/>
</dbReference>
<dbReference type="PROSITE" id="PS50041">
    <property type="entry name" value="C_TYPE_LECTIN_2"/>
    <property type="match status" value="1"/>
</dbReference>
<dbReference type="EMBL" id="JAINUG010000156">
    <property type="protein sequence ID" value="KAJ8391554.1"/>
    <property type="molecule type" value="Genomic_DNA"/>
</dbReference>
<dbReference type="Gene3D" id="2.10.25.10">
    <property type="entry name" value="Laminin"/>
    <property type="match status" value="6"/>
</dbReference>
<feature type="transmembrane region" description="Helical" evidence="15">
    <location>
        <begin position="428"/>
        <end position="448"/>
    </location>
</feature>
<accession>A0AAD7RWA6</accession>
<dbReference type="GO" id="GO:0004888">
    <property type="term" value="F:transmembrane signaling receptor activity"/>
    <property type="evidence" value="ECO:0007669"/>
    <property type="project" value="InterPro"/>
</dbReference>
<dbReference type="Proteomes" id="UP001221898">
    <property type="component" value="Unassembled WGS sequence"/>
</dbReference>
<keyword evidence="18" id="KW-1185">Reference proteome</keyword>
<dbReference type="InterPro" id="IPR009030">
    <property type="entry name" value="Growth_fac_rcpt_cys_sf"/>
</dbReference>
<evidence type="ECO:0000256" key="15">
    <source>
        <dbReference type="SAM" id="Phobius"/>
    </source>
</evidence>
<name>A0AAD7RWA6_9TELE</name>
<evidence type="ECO:0000256" key="6">
    <source>
        <dbReference type="ARBA" id="ARBA00022729"/>
    </source>
</evidence>
<dbReference type="SMART" id="SM00181">
    <property type="entry name" value="EGF"/>
    <property type="match status" value="6"/>
</dbReference>
<evidence type="ECO:0000256" key="5">
    <source>
        <dbReference type="ARBA" id="ARBA00022692"/>
    </source>
</evidence>
<comment type="subunit">
    <text evidence="14">Interacts with ITGAL, ITGAM and ITGB2. Interacts with thrombin/F2; this interaction switches the specificity of thrombin from a procoagulant to an anticoagulant and antifibrinolytic protease. Interacts with ANGP1 and ANGP2; these interactions significantly inhibit the generation of activated PC and TAFIa/CPB2 by the thrombin/thrombomodulin complex. Interacts with PF4; this interaction enhances generation of activated protein C. Interacts with HMGB1; this interaction inhibits HMGB1 inflammatory activity.</text>
</comment>
<dbReference type="InterPro" id="IPR001304">
    <property type="entry name" value="C-type_lectin-like"/>
</dbReference>
<dbReference type="PANTHER" id="PTHR14789">
    <property type="entry name" value="CHONDROLECTIN VARIANT CHODLFDELTAE"/>
    <property type="match status" value="1"/>
</dbReference>
<keyword evidence="4" id="KW-0597">Phosphoprotein</keyword>
<dbReference type="PIRSF" id="PIRSF001775">
    <property type="entry name" value="CD93/CD141"/>
    <property type="match status" value="1"/>
</dbReference>
<evidence type="ECO:0000313" key="18">
    <source>
        <dbReference type="Proteomes" id="UP001221898"/>
    </source>
</evidence>
<dbReference type="PROSITE" id="PS01187">
    <property type="entry name" value="EGF_CA"/>
    <property type="match status" value="2"/>
</dbReference>
<dbReference type="PROSITE" id="PS00010">
    <property type="entry name" value="ASX_HYDROXYL"/>
    <property type="match status" value="1"/>
</dbReference>
<evidence type="ECO:0000256" key="12">
    <source>
        <dbReference type="ARBA" id="ARBA00023157"/>
    </source>
</evidence>
<feature type="domain" description="C-type lectin" evidence="16">
    <location>
        <begin position="1"/>
        <end position="83"/>
    </location>
</feature>
<evidence type="ECO:0000256" key="13">
    <source>
        <dbReference type="ARBA" id="ARBA00045242"/>
    </source>
</evidence>
<dbReference type="AlphaFoldDB" id="A0AAD7RWA6"/>
<reference evidence="17" key="1">
    <citation type="journal article" date="2023" name="Science">
        <title>Genome structures resolve the early diversification of teleost fishes.</title>
        <authorList>
            <person name="Parey E."/>
            <person name="Louis A."/>
            <person name="Montfort J."/>
            <person name="Bouchez O."/>
            <person name="Roques C."/>
            <person name="Iampietro C."/>
            <person name="Lluch J."/>
            <person name="Castinel A."/>
            <person name="Donnadieu C."/>
            <person name="Desvignes T."/>
            <person name="Floi Bucao C."/>
            <person name="Jouanno E."/>
            <person name="Wen M."/>
            <person name="Mejri S."/>
            <person name="Dirks R."/>
            <person name="Jansen H."/>
            <person name="Henkel C."/>
            <person name="Chen W.J."/>
            <person name="Zahm M."/>
            <person name="Cabau C."/>
            <person name="Klopp C."/>
            <person name="Thompson A.W."/>
            <person name="Robinson-Rechavi M."/>
            <person name="Braasch I."/>
            <person name="Lecointre G."/>
            <person name="Bobe J."/>
            <person name="Postlethwait J.H."/>
            <person name="Berthelot C."/>
            <person name="Roest Crollius H."/>
            <person name="Guiguen Y."/>
        </authorList>
    </citation>
    <scope>NUCLEOTIDE SEQUENCE</scope>
    <source>
        <strain evidence="17">NC1722</strain>
    </source>
</reference>
<keyword evidence="9" id="KW-0325">Glycoprotein</keyword>
<keyword evidence="5 15" id="KW-0812">Transmembrane</keyword>
<dbReference type="SUPFAM" id="SSF57184">
    <property type="entry name" value="Growth factor receptor domain"/>
    <property type="match status" value="1"/>
</dbReference>
<dbReference type="InterPro" id="IPR051505">
    <property type="entry name" value="C-type_lectin_domain"/>
</dbReference>
<organism evidence="17 18">
    <name type="scientific">Aldrovandia affinis</name>
    <dbReference type="NCBI Taxonomy" id="143900"/>
    <lineage>
        <taxon>Eukaryota</taxon>
        <taxon>Metazoa</taxon>
        <taxon>Chordata</taxon>
        <taxon>Craniata</taxon>
        <taxon>Vertebrata</taxon>
        <taxon>Euteleostomi</taxon>
        <taxon>Actinopterygii</taxon>
        <taxon>Neopterygii</taxon>
        <taxon>Teleostei</taxon>
        <taxon>Notacanthiformes</taxon>
        <taxon>Halosauridae</taxon>
        <taxon>Aldrovandia</taxon>
    </lineage>
</organism>
<keyword evidence="10 15" id="KW-1133">Transmembrane helix</keyword>
<comment type="caution">
    <text evidence="17">The sequence shown here is derived from an EMBL/GenBank/DDBJ whole genome shotgun (WGS) entry which is preliminary data.</text>
</comment>
<evidence type="ECO:0000256" key="10">
    <source>
        <dbReference type="ARBA" id="ARBA00022989"/>
    </source>
</evidence>
<dbReference type="SUPFAM" id="SSF57196">
    <property type="entry name" value="EGF/Laminin"/>
    <property type="match status" value="2"/>
</dbReference>
<evidence type="ECO:0000256" key="4">
    <source>
        <dbReference type="ARBA" id="ARBA00022553"/>
    </source>
</evidence>
<dbReference type="InterPro" id="IPR018097">
    <property type="entry name" value="EGF_Ca-bd_CS"/>
</dbReference>
<comment type="subcellular location">
    <subcellularLocation>
        <location evidence="1">Membrane</location>
        <topology evidence="1">Single-pass type I membrane protein</topology>
    </subcellularLocation>
</comment>
<keyword evidence="8" id="KW-0677">Repeat</keyword>
<dbReference type="InterPro" id="IPR001881">
    <property type="entry name" value="EGF-like_Ca-bd_dom"/>
</dbReference>
<dbReference type="PRINTS" id="PR00907">
    <property type="entry name" value="THRMBOMODULN"/>
</dbReference>
<dbReference type="Pfam" id="PF14670">
    <property type="entry name" value="FXa_inhibition"/>
    <property type="match status" value="1"/>
</dbReference>
<evidence type="ECO:0000256" key="9">
    <source>
        <dbReference type="ARBA" id="ARBA00022974"/>
    </source>
</evidence>
<sequence>MTVSTVSNEAIRELIKDIKVQFWIGLQFNNGGCTDVSSALRGYEWTAGDNLTDFINWRSDETVCAPRCVSVSSDLQWTERPCDDVTDGFLCENSYDSVCDALTPPDTDATVHYKIPQGLEGEGVLSLPPGSIVTGSPSGLRYICAPETGWLQAPWPCEVDNGGCEHQCVERTRIEHLCACPPGHALRSSNNVTCAVATNDPCLALDCDHTCMVASDGVACSCRDGYELAEDGRECRDIDDCLDKRMCPDMLCANTIGGFECNCPAGFHKDKGGGGGTCVDVDECLVWPCEHACSNTEGSYTCSCFDKYIQRSDDHTKCKLHCDKAECPAECDINTQDDCKCPDGFIRDERKTGIFCVDINECDTNYCEIGCKNTFGGYECYCPLGFELFDNFFCRIYDTDYDPTDAPVVVVTPTSNYTDVTSAVTPGGLLGIIVCIVFMILLLVFLVHRISKRRSTWKTSSEHKYESEDMQDLQQVTTQKYTTKSSFAHRDLKQDT</sequence>
<dbReference type="GO" id="GO:0030246">
    <property type="term" value="F:carbohydrate binding"/>
    <property type="evidence" value="ECO:0007669"/>
    <property type="project" value="UniProtKB-KW"/>
</dbReference>
<dbReference type="InterPro" id="IPR000152">
    <property type="entry name" value="EGF-type_Asp/Asn_hydroxyl_site"/>
</dbReference>
<dbReference type="InterPro" id="IPR016187">
    <property type="entry name" value="CTDL_fold"/>
</dbReference>
<dbReference type="SMART" id="SM00179">
    <property type="entry name" value="EGF_CA"/>
    <property type="match status" value="3"/>
</dbReference>
<protein>
    <recommendedName>
        <fullName evidence="2">Thrombomodulin</fullName>
    </recommendedName>
</protein>
<evidence type="ECO:0000256" key="3">
    <source>
        <dbReference type="ARBA" id="ARBA00022536"/>
    </source>
</evidence>
<evidence type="ECO:0000256" key="8">
    <source>
        <dbReference type="ARBA" id="ARBA00022737"/>
    </source>
</evidence>
<keyword evidence="6" id="KW-0732">Signal</keyword>
<dbReference type="InterPro" id="IPR015149">
    <property type="entry name" value="Tme5_EGF-like"/>
</dbReference>
<dbReference type="PROSITE" id="PS01186">
    <property type="entry name" value="EGF_2"/>
    <property type="match status" value="1"/>
</dbReference>
<comment type="function">
    <text evidence="13">Endothelial cell receptor that plays a critical role in regulating several physiological processes including hemostasis, coagulation, fibrinolysis, inflammation, and angiogenesis. Acts as a cofactor for thrombin activation of protein C/PROC on the surface of vascular endothelial cells leading to initiation of the activated protein C anticoagulant pathway. Also accelerates the activation of the plasma carboxypeptidase B2/CPB2, which catalyzes removal of C-terminal basic amino acids from its substrates including kinins or anaphylatoxins leading to fibrinolysis inhibition. Plays critical protective roles in changing the cleavage specificity of protease-activated receptor 1/PAR1, inhibiting endothelial cell permeability and inflammation. Suppresses inflammation distinctly from its anticoagulant cofactor activity by sequestering HMGB1 thereby preventing it from engaging cellular receptors such as RAGE and contributing to the inflammatory response.</text>
</comment>
<evidence type="ECO:0000256" key="11">
    <source>
        <dbReference type="ARBA" id="ARBA00023136"/>
    </source>
</evidence>
<dbReference type="Pfam" id="PF07645">
    <property type="entry name" value="EGF_CA"/>
    <property type="match status" value="3"/>
</dbReference>
<dbReference type="Gene3D" id="3.10.100.10">
    <property type="entry name" value="Mannose-Binding Protein A, subunit A"/>
    <property type="match status" value="1"/>
</dbReference>
<keyword evidence="11 15" id="KW-0472">Membrane</keyword>
<dbReference type="GO" id="GO:0016020">
    <property type="term" value="C:membrane"/>
    <property type="evidence" value="ECO:0007669"/>
    <property type="project" value="UniProtKB-SubCell"/>
</dbReference>
<keyword evidence="9" id="KW-0654">Proteoglycan</keyword>
<evidence type="ECO:0000259" key="16">
    <source>
        <dbReference type="PROSITE" id="PS50041"/>
    </source>
</evidence>
<evidence type="ECO:0000256" key="7">
    <source>
        <dbReference type="ARBA" id="ARBA00022734"/>
    </source>
</evidence>
<keyword evidence="12" id="KW-1015">Disulfide bond</keyword>
<evidence type="ECO:0000256" key="2">
    <source>
        <dbReference type="ARBA" id="ARBA00019822"/>
    </source>
</evidence>
<evidence type="ECO:0000313" key="17">
    <source>
        <dbReference type="EMBL" id="KAJ8391554.1"/>
    </source>
</evidence>
<evidence type="ECO:0000256" key="14">
    <source>
        <dbReference type="ARBA" id="ARBA00046453"/>
    </source>
</evidence>
<keyword evidence="3" id="KW-0245">EGF-like domain</keyword>
<keyword evidence="7" id="KW-0430">Lectin</keyword>
<dbReference type="InterPro" id="IPR000742">
    <property type="entry name" value="EGF"/>
</dbReference>
<gene>
    <name evidence="17" type="ORF">AAFF_G00088760</name>
</gene>
<dbReference type="FunFam" id="2.10.25.10:FF:000119">
    <property type="entry name" value="vitamin K-dependent protein S"/>
    <property type="match status" value="1"/>
</dbReference>